<dbReference type="InterPro" id="IPR002931">
    <property type="entry name" value="Transglutaminase-like"/>
</dbReference>
<accession>A0A4R2RYF9</accession>
<dbReference type="Proteomes" id="UP000294813">
    <property type="component" value="Unassembled WGS sequence"/>
</dbReference>
<gene>
    <name evidence="2" type="ORF">EDD73_10228</name>
</gene>
<evidence type="ECO:0000259" key="1">
    <source>
        <dbReference type="SMART" id="SM00460"/>
    </source>
</evidence>
<dbReference type="RefSeq" id="WP_131917841.1">
    <property type="nucleotide sequence ID" value="NZ_JAOQNU010000002.1"/>
</dbReference>
<name>A0A4R2RYF9_9FIRM</name>
<reference evidence="2 3" key="1">
    <citation type="submission" date="2019-03" db="EMBL/GenBank/DDBJ databases">
        <title>Genomic Encyclopedia of Type Strains, Phase IV (KMG-IV): sequencing the most valuable type-strain genomes for metagenomic binning, comparative biology and taxonomic classification.</title>
        <authorList>
            <person name="Goeker M."/>
        </authorList>
    </citation>
    <scope>NUCLEOTIDE SEQUENCE [LARGE SCALE GENOMIC DNA]</scope>
    <source>
        <strain evidence="2 3">DSM 11170</strain>
    </source>
</reference>
<dbReference type="SUPFAM" id="SSF54001">
    <property type="entry name" value="Cysteine proteinases"/>
    <property type="match status" value="1"/>
</dbReference>
<dbReference type="Pfam" id="PF01841">
    <property type="entry name" value="Transglut_core"/>
    <property type="match status" value="1"/>
</dbReference>
<evidence type="ECO:0000313" key="3">
    <source>
        <dbReference type="Proteomes" id="UP000294813"/>
    </source>
</evidence>
<comment type="caution">
    <text evidence="2">The sequence shown here is derived from an EMBL/GenBank/DDBJ whole genome shotgun (WGS) entry which is preliminary data.</text>
</comment>
<dbReference type="Gene3D" id="3.10.620.30">
    <property type="match status" value="1"/>
</dbReference>
<dbReference type="PANTHER" id="PTHR33490">
    <property type="entry name" value="BLR5614 PROTEIN-RELATED"/>
    <property type="match status" value="1"/>
</dbReference>
<organism evidence="2 3">
    <name type="scientific">Heliophilum fasciatum</name>
    <dbReference type="NCBI Taxonomy" id="35700"/>
    <lineage>
        <taxon>Bacteria</taxon>
        <taxon>Bacillati</taxon>
        <taxon>Bacillota</taxon>
        <taxon>Clostridia</taxon>
        <taxon>Eubacteriales</taxon>
        <taxon>Heliobacteriaceae</taxon>
        <taxon>Heliophilum</taxon>
    </lineage>
</organism>
<protein>
    <submittedName>
        <fullName evidence="2">Transglutaminase superfamily protein</fullName>
    </submittedName>
</protein>
<dbReference type="PANTHER" id="PTHR33490:SF6">
    <property type="entry name" value="SLL1049 PROTEIN"/>
    <property type="match status" value="1"/>
</dbReference>
<keyword evidence="3" id="KW-1185">Reference proteome</keyword>
<proteinExistence type="predicted"/>
<dbReference type="SMART" id="SM00460">
    <property type="entry name" value="TGc"/>
    <property type="match status" value="1"/>
</dbReference>
<sequence>MTSIETKPRDLWAATAAGRIASHAVAHGVPLEESMSERLAASIPSPVAVEELQQQQSLWLAETEDCPFLPEVQLLARRFALPAGGWEAISILADFIYQRYAFVIAPAGRIEDMLQQKKGTVQDFAHLFIAILRAGQIPARLISGEVTDPTLRGYGGNHTWVEFWLPEVGWVAIDPANNRVVGDGYRQS</sequence>
<evidence type="ECO:0000313" key="2">
    <source>
        <dbReference type="EMBL" id="TCP68633.1"/>
    </source>
</evidence>
<dbReference type="AlphaFoldDB" id="A0A4R2RYF9"/>
<dbReference type="EMBL" id="SLXT01000002">
    <property type="protein sequence ID" value="TCP68633.1"/>
    <property type="molecule type" value="Genomic_DNA"/>
</dbReference>
<dbReference type="OrthoDB" id="9804872at2"/>
<dbReference type="InterPro" id="IPR038765">
    <property type="entry name" value="Papain-like_cys_pep_sf"/>
</dbReference>
<feature type="domain" description="Transglutaminase-like" evidence="1">
    <location>
        <begin position="113"/>
        <end position="177"/>
    </location>
</feature>